<dbReference type="EC" id="2.7.13.3" evidence="2"/>
<dbReference type="PROSITE" id="PS50110">
    <property type="entry name" value="RESPONSE_REGULATORY"/>
    <property type="match status" value="1"/>
</dbReference>
<dbReference type="InterPro" id="IPR005467">
    <property type="entry name" value="His_kinase_dom"/>
</dbReference>
<dbReference type="Proteomes" id="UP001196980">
    <property type="component" value="Unassembled WGS sequence"/>
</dbReference>
<accession>A0ABS6S137</accession>
<proteinExistence type="predicted"/>
<dbReference type="Pfam" id="PF00072">
    <property type="entry name" value="Response_reg"/>
    <property type="match status" value="1"/>
</dbReference>
<evidence type="ECO:0000313" key="8">
    <source>
        <dbReference type="Proteomes" id="UP001196980"/>
    </source>
</evidence>
<evidence type="ECO:0000256" key="3">
    <source>
        <dbReference type="ARBA" id="ARBA00022553"/>
    </source>
</evidence>
<evidence type="ECO:0000256" key="4">
    <source>
        <dbReference type="PROSITE-ProRule" id="PRU00169"/>
    </source>
</evidence>
<feature type="domain" description="Histidine kinase" evidence="5">
    <location>
        <begin position="156"/>
        <end position="392"/>
    </location>
</feature>
<evidence type="ECO:0000259" key="6">
    <source>
        <dbReference type="PROSITE" id="PS50110"/>
    </source>
</evidence>
<comment type="caution">
    <text evidence="7">The sequence shown here is derived from an EMBL/GenBank/DDBJ whole genome shotgun (WGS) entry which is preliminary data.</text>
</comment>
<dbReference type="PROSITE" id="PS50109">
    <property type="entry name" value="HIS_KIN"/>
    <property type="match status" value="1"/>
</dbReference>
<dbReference type="PANTHER" id="PTHR43547:SF2">
    <property type="entry name" value="HYBRID SIGNAL TRANSDUCTION HISTIDINE KINASE C"/>
    <property type="match status" value="1"/>
</dbReference>
<reference evidence="7 8" key="1">
    <citation type="journal article" date="2020" name="J Geophys Res Biogeosci">
        <title>Magnetotaxis as an Adaptation to Enable Bacterial Shuttling of Microbial Sulfur and Sulfur Cycling Across Aquatic Oxic#Anoxic Interfaces.</title>
        <authorList>
            <person name="Li J."/>
            <person name="Liu P."/>
            <person name="Wang J."/>
            <person name="Roberts A.P."/>
            <person name="Pan Y."/>
        </authorList>
    </citation>
    <scope>NUCLEOTIDE SEQUENCE [LARGE SCALE GENOMIC DNA]</scope>
    <source>
        <strain evidence="7 8">MYR-1_YQ</strain>
    </source>
</reference>
<dbReference type="SMART" id="SM00448">
    <property type="entry name" value="REC"/>
    <property type="match status" value="1"/>
</dbReference>
<keyword evidence="3 4" id="KW-0597">Phosphoprotein</keyword>
<dbReference type="EMBL" id="JABXWD010000233">
    <property type="protein sequence ID" value="MBV6342310.1"/>
    <property type="molecule type" value="Genomic_DNA"/>
</dbReference>
<dbReference type="GO" id="GO:0016301">
    <property type="term" value="F:kinase activity"/>
    <property type="evidence" value="ECO:0007669"/>
    <property type="project" value="UniProtKB-KW"/>
</dbReference>
<dbReference type="CDD" id="cd19920">
    <property type="entry name" value="REC_PA4781-like"/>
    <property type="match status" value="1"/>
</dbReference>
<dbReference type="InterPro" id="IPR003594">
    <property type="entry name" value="HATPase_dom"/>
</dbReference>
<keyword evidence="7" id="KW-0808">Transferase</keyword>
<evidence type="ECO:0000259" key="5">
    <source>
        <dbReference type="PROSITE" id="PS50109"/>
    </source>
</evidence>
<feature type="modified residue" description="4-aspartylphosphate" evidence="4">
    <location>
        <position position="61"/>
    </location>
</feature>
<protein>
    <recommendedName>
        <fullName evidence="2">histidine kinase</fullName>
        <ecNumber evidence="2">2.7.13.3</ecNumber>
    </recommendedName>
</protein>
<dbReference type="Pfam" id="PF02518">
    <property type="entry name" value="HATPase_c"/>
    <property type="match status" value="1"/>
</dbReference>
<comment type="catalytic activity">
    <reaction evidence="1">
        <text>ATP + protein L-histidine = ADP + protein N-phospho-L-histidine.</text>
        <dbReference type="EC" id="2.7.13.3"/>
    </reaction>
</comment>
<evidence type="ECO:0000256" key="2">
    <source>
        <dbReference type="ARBA" id="ARBA00012438"/>
    </source>
</evidence>
<evidence type="ECO:0000313" key="7">
    <source>
        <dbReference type="EMBL" id="MBV6342310.1"/>
    </source>
</evidence>
<organism evidence="7 8">
    <name type="scientific">Candidatus Magnetobacterium casense</name>
    <dbReference type="NCBI Taxonomy" id="1455061"/>
    <lineage>
        <taxon>Bacteria</taxon>
        <taxon>Pseudomonadati</taxon>
        <taxon>Nitrospirota</taxon>
        <taxon>Thermodesulfovibrionia</taxon>
        <taxon>Thermodesulfovibrionales</taxon>
        <taxon>Candidatus Magnetobacteriaceae</taxon>
        <taxon>Candidatus Magnetobacterium</taxon>
    </lineage>
</organism>
<feature type="domain" description="Response regulatory" evidence="6">
    <location>
        <begin position="12"/>
        <end position="128"/>
    </location>
</feature>
<keyword evidence="8" id="KW-1185">Reference proteome</keyword>
<dbReference type="SMART" id="SM00387">
    <property type="entry name" value="HATPase_c"/>
    <property type="match status" value="1"/>
</dbReference>
<keyword evidence="7" id="KW-0418">Kinase</keyword>
<name>A0ABS6S137_9BACT</name>
<sequence length="393" mass="43735">MISSDNEPSGSKVLIVDDMYDNLQILGNVLSARGMDVSVATNGEQAIEIVSYDKIDLILLDISMPVMNGYEVCEILKSNPKTSHIPVIFLTAKTQSADIVKGFEVGAVDYITKPFNTAELMARVNTHLEITKARQRQEQVLIQQSKMAAMGEMIGVIAHQLKQPLNRLSLIVQNIAFDHMDGKIDDTYLKDLEQELLNTVFFMSTTINDFRDFFSPHKRQETFDVKVAIGCALSMLGNQFSRDGISYRLTCHLHGDTFTSHTEITPCESMSVTACKNEFIHAALNIINNAKDAVLQRRKTRSLTGHHREDIRIDLLRESDTISIQIQDTGGGVPQEMLTMIFDYGVTSKADAGTGIGLYIAKVIIEKNIGGRLSVENRDEGAVFTIELRQSTE</sequence>
<dbReference type="InterPro" id="IPR003661">
    <property type="entry name" value="HisK_dim/P_dom"/>
</dbReference>
<dbReference type="RefSeq" id="WP_218252929.1">
    <property type="nucleotide sequence ID" value="NZ_JABXWD010000233.1"/>
</dbReference>
<dbReference type="CDD" id="cd00082">
    <property type="entry name" value="HisKA"/>
    <property type="match status" value="1"/>
</dbReference>
<evidence type="ECO:0000256" key="1">
    <source>
        <dbReference type="ARBA" id="ARBA00000085"/>
    </source>
</evidence>
<dbReference type="PANTHER" id="PTHR43547">
    <property type="entry name" value="TWO-COMPONENT HISTIDINE KINASE"/>
    <property type="match status" value="1"/>
</dbReference>
<gene>
    <name evidence="7" type="ORF">HWQ67_12000</name>
</gene>
<dbReference type="InterPro" id="IPR001789">
    <property type="entry name" value="Sig_transdc_resp-reg_receiver"/>
</dbReference>